<comment type="caution">
    <text evidence="1">The sequence shown here is derived from an EMBL/GenBank/DDBJ whole genome shotgun (WGS) entry which is preliminary data.</text>
</comment>
<dbReference type="EMBL" id="SOZD01000005">
    <property type="protein sequence ID" value="TFF20790.1"/>
    <property type="molecule type" value="Genomic_DNA"/>
</dbReference>
<sequence length="103" mass="10803">MIAFRTLTPAEIARARRSNLPTDAGSPPASGLAAKLKAGADKAFPDVSESAERMAARMIDIAALTGACTDADLIEAGFTPDDLTRDGRIARQLAYGVSERRVA</sequence>
<accession>A0A4Y8RH48</accession>
<dbReference type="Proteomes" id="UP000298179">
    <property type="component" value="Unassembled WGS sequence"/>
</dbReference>
<organism evidence="1 2">
    <name type="scientific">Jiella endophytica</name>
    <dbReference type="NCBI Taxonomy" id="2558362"/>
    <lineage>
        <taxon>Bacteria</taxon>
        <taxon>Pseudomonadati</taxon>
        <taxon>Pseudomonadota</taxon>
        <taxon>Alphaproteobacteria</taxon>
        <taxon>Hyphomicrobiales</taxon>
        <taxon>Aurantimonadaceae</taxon>
        <taxon>Jiella</taxon>
    </lineage>
</organism>
<evidence type="ECO:0000313" key="1">
    <source>
        <dbReference type="EMBL" id="TFF20790.1"/>
    </source>
</evidence>
<protein>
    <submittedName>
        <fullName evidence="1">Uncharacterized protein</fullName>
    </submittedName>
</protein>
<name>A0A4Y8RH48_9HYPH</name>
<dbReference type="OrthoDB" id="9896300at2"/>
<keyword evidence="2" id="KW-1185">Reference proteome</keyword>
<proteinExistence type="predicted"/>
<dbReference type="AlphaFoldDB" id="A0A4Y8RH48"/>
<dbReference type="RefSeq" id="WP_134763265.1">
    <property type="nucleotide sequence ID" value="NZ_SOZD01000005.1"/>
</dbReference>
<gene>
    <name evidence="1" type="ORF">E3C22_18035</name>
</gene>
<evidence type="ECO:0000313" key="2">
    <source>
        <dbReference type="Proteomes" id="UP000298179"/>
    </source>
</evidence>
<reference evidence="1 2" key="1">
    <citation type="submission" date="2019-03" db="EMBL/GenBank/DDBJ databases">
        <title>Jiella endophytica sp. nov., a novel endophytic bacterium isolated from root of Ficus microcarpa Linn. f.</title>
        <authorList>
            <person name="Tuo L."/>
        </authorList>
    </citation>
    <scope>NUCLEOTIDE SEQUENCE [LARGE SCALE GENOMIC DNA]</scope>
    <source>
        <strain evidence="1 2">CBS5Q-3</strain>
    </source>
</reference>